<dbReference type="AlphaFoldDB" id="A0AAW1QHB9"/>
<comment type="caution">
    <text evidence="2">The sequence shown here is derived from an EMBL/GenBank/DDBJ whole genome shotgun (WGS) entry which is preliminary data.</text>
</comment>
<dbReference type="PANTHER" id="PTHR33129">
    <property type="entry name" value="PROTEIN KINASE DOMAIN-CONTAINING PROTEIN-RELATED"/>
    <property type="match status" value="1"/>
</dbReference>
<feature type="compositionally biased region" description="Polar residues" evidence="1">
    <location>
        <begin position="640"/>
        <end position="654"/>
    </location>
</feature>
<gene>
    <name evidence="2" type="ORF">WJX74_004195</name>
</gene>
<organism evidence="2 3">
    <name type="scientific">Apatococcus lobatus</name>
    <dbReference type="NCBI Taxonomy" id="904363"/>
    <lineage>
        <taxon>Eukaryota</taxon>
        <taxon>Viridiplantae</taxon>
        <taxon>Chlorophyta</taxon>
        <taxon>core chlorophytes</taxon>
        <taxon>Trebouxiophyceae</taxon>
        <taxon>Chlorellales</taxon>
        <taxon>Chlorellaceae</taxon>
        <taxon>Apatococcus</taxon>
    </lineage>
</organism>
<dbReference type="InterPro" id="IPR052980">
    <property type="entry name" value="Crinkler_effector"/>
</dbReference>
<dbReference type="SUPFAM" id="SSF52540">
    <property type="entry name" value="P-loop containing nucleoside triphosphate hydrolases"/>
    <property type="match status" value="1"/>
</dbReference>
<proteinExistence type="predicted"/>
<evidence type="ECO:0000313" key="2">
    <source>
        <dbReference type="EMBL" id="KAK9820670.1"/>
    </source>
</evidence>
<name>A0AAW1QHB9_9CHLO</name>
<dbReference type="Gene3D" id="3.40.50.300">
    <property type="entry name" value="P-loop containing nucleotide triphosphate hydrolases"/>
    <property type="match status" value="1"/>
</dbReference>
<keyword evidence="3" id="KW-1185">Reference proteome</keyword>
<evidence type="ECO:0000313" key="3">
    <source>
        <dbReference type="Proteomes" id="UP001438707"/>
    </source>
</evidence>
<protein>
    <submittedName>
        <fullName evidence="2">Uncharacterized protein</fullName>
    </submittedName>
</protein>
<dbReference type="EMBL" id="JALJOS010000045">
    <property type="protein sequence ID" value="KAK9820670.1"/>
    <property type="molecule type" value="Genomic_DNA"/>
</dbReference>
<feature type="region of interest" description="Disordered" evidence="1">
    <location>
        <begin position="631"/>
        <end position="687"/>
    </location>
</feature>
<dbReference type="InterPro" id="IPR027417">
    <property type="entry name" value="P-loop_NTPase"/>
</dbReference>
<accession>A0AAW1QHB9</accession>
<dbReference type="PANTHER" id="PTHR33129:SF1">
    <property type="entry name" value="ATP-BINDING PROTEIN"/>
    <property type="match status" value="1"/>
</dbReference>
<feature type="compositionally biased region" description="Basic residues" evidence="1">
    <location>
        <begin position="678"/>
        <end position="687"/>
    </location>
</feature>
<dbReference type="Proteomes" id="UP001438707">
    <property type="component" value="Unassembled WGS sequence"/>
</dbReference>
<evidence type="ECO:0000256" key="1">
    <source>
        <dbReference type="SAM" id="MobiDB-lite"/>
    </source>
</evidence>
<sequence>MPQDESRLQALVRREAAGAADLVDLLHLLVKFDCKGLEDGEVVPVLRKELALTASGSTGTGWRLADADHPVQKFADALQDPRVRHQLIDLKAESVISLPEGVQWLGLQNSALSNQIFIRECYLAMQTALHKYMEKKKVTKHPNNIITGTPGIGKSHLAAVFVGQALAKGQPVMLENVHRHARDYYWFEVQDGVHRVCVGGTREEALKKLMSPSDEPRLYVVDGGARGICSVRDDVTTLTFSSPSKDVMRDVTKCLANVVLYTPLFSLSELQRCKNSVARFQALQDDHVEAWYNVAGGIARTCLLNASQHDTIAHFIIRVQNYFSGITSSELKSQLANITSTGFPEGSDAVIHWAVLPRVRETKRAGSPEEDHLRLFSKRMLQIASPTVLCLALMAGHVKDIMEMASFCLRNADDLARVATAGYWFKALAHVSLAAGGQFQCRMLTQSPRASRFTLSLPRCSKIQHYSSAPELAEICLPSLEVFCIPTSLRAAAIDSASSPAAWFQVTRAGKHGIHRKAAFDLCNAMAAQQPAALQQLVKAMGSEPPSISNGQPFLFFVVPRAQFDSSYTTLQTYTDQGKKGDVPQSALVNQAVLCIDLETMATESGALAHTALAMKELSAAITAQLALQDAEKADPEATSDAQDQSGNLSTSMDPPSPQGPSHSAEDTAVIMDAAGPSKRKRGRPSP</sequence>
<reference evidence="2 3" key="1">
    <citation type="journal article" date="2024" name="Nat. Commun.">
        <title>Phylogenomics reveals the evolutionary origins of lichenization in chlorophyte algae.</title>
        <authorList>
            <person name="Puginier C."/>
            <person name="Libourel C."/>
            <person name="Otte J."/>
            <person name="Skaloud P."/>
            <person name="Haon M."/>
            <person name="Grisel S."/>
            <person name="Petersen M."/>
            <person name="Berrin J.G."/>
            <person name="Delaux P.M."/>
            <person name="Dal Grande F."/>
            <person name="Keller J."/>
        </authorList>
    </citation>
    <scope>NUCLEOTIDE SEQUENCE [LARGE SCALE GENOMIC DNA]</scope>
    <source>
        <strain evidence="2 3">SAG 2145</strain>
    </source>
</reference>